<dbReference type="EMBL" id="JBAWKB010000001">
    <property type="protein sequence ID" value="MFH6771347.1"/>
    <property type="molecule type" value="Genomic_DNA"/>
</dbReference>
<organism evidence="2 3">
    <name type="scientific">Gaetbulibacter aestuarii</name>
    <dbReference type="NCBI Taxonomy" id="1502358"/>
    <lineage>
        <taxon>Bacteria</taxon>
        <taxon>Pseudomonadati</taxon>
        <taxon>Bacteroidota</taxon>
        <taxon>Flavobacteriia</taxon>
        <taxon>Flavobacteriales</taxon>
        <taxon>Flavobacteriaceae</taxon>
        <taxon>Gaetbulibacter</taxon>
    </lineage>
</organism>
<dbReference type="Proteomes" id="UP001610100">
    <property type="component" value="Unassembled WGS sequence"/>
</dbReference>
<name>A0ABW7N016_9FLAO</name>
<feature type="coiled-coil region" evidence="1">
    <location>
        <begin position="25"/>
        <end position="82"/>
    </location>
</feature>
<comment type="caution">
    <text evidence="2">The sequence shown here is derived from an EMBL/GenBank/DDBJ whole genome shotgun (WGS) entry which is preliminary data.</text>
</comment>
<keyword evidence="1" id="KW-0175">Coiled coil</keyword>
<gene>
    <name evidence="2" type="ORF">V8G58_05315</name>
</gene>
<accession>A0ABW7N016</accession>
<dbReference type="RefSeq" id="WP_344740390.1">
    <property type="nucleotide sequence ID" value="NZ_BAABAY010000001.1"/>
</dbReference>
<proteinExistence type="predicted"/>
<reference evidence="2 3" key="1">
    <citation type="submission" date="2024-02" db="EMBL/GenBank/DDBJ databases">
        <title>A Gaetbulibacter species isolated from tidal flats and genomic insights of their niches.</title>
        <authorList>
            <person name="Ye Y."/>
        </authorList>
    </citation>
    <scope>NUCLEOTIDE SEQUENCE [LARGE SCALE GENOMIC DNA]</scope>
    <source>
        <strain evidence="2 3">KYW382</strain>
    </source>
</reference>
<evidence type="ECO:0000313" key="3">
    <source>
        <dbReference type="Proteomes" id="UP001610100"/>
    </source>
</evidence>
<keyword evidence="3" id="KW-1185">Reference proteome</keyword>
<evidence type="ECO:0000256" key="1">
    <source>
        <dbReference type="SAM" id="Coils"/>
    </source>
</evidence>
<protein>
    <submittedName>
        <fullName evidence="2">Uncharacterized protein</fullName>
    </submittedName>
</protein>
<evidence type="ECO:0000313" key="2">
    <source>
        <dbReference type="EMBL" id="MFH6771347.1"/>
    </source>
</evidence>
<sequence length="144" mass="17165">MKNYSETPPSQINKQISWKNLQHLMEQLKSNLDFYYLDLSSLENLIEYYFSKLVAQENLDELRELQQEVFNLKTQCDYLKQRLRVDMDGKEAFLQNPPVFKDENEELEHEIYKFVTEENELEKAIFSMIQEVLGSEASENLTLN</sequence>